<name>A0AAV2ALB2_9ARAC</name>
<evidence type="ECO:0000256" key="2">
    <source>
        <dbReference type="ARBA" id="ARBA00006656"/>
    </source>
</evidence>
<comment type="subcellular location">
    <subcellularLocation>
        <location evidence="1">Secreted</location>
    </subcellularLocation>
</comment>
<dbReference type="InterPro" id="IPR015615">
    <property type="entry name" value="TGF-beta-rel"/>
</dbReference>
<dbReference type="PROSITE" id="PS51362">
    <property type="entry name" value="TGF_BETA_2"/>
    <property type="match status" value="1"/>
</dbReference>
<keyword evidence="5" id="KW-0732">Signal</keyword>
<accession>A0AAV2ALB2</accession>
<dbReference type="Pfam" id="PF00019">
    <property type="entry name" value="TGF_beta"/>
    <property type="match status" value="1"/>
</dbReference>
<evidence type="ECO:0000313" key="8">
    <source>
        <dbReference type="Proteomes" id="UP001497382"/>
    </source>
</evidence>
<proteinExistence type="inferred from homology"/>
<evidence type="ECO:0000256" key="4">
    <source>
        <dbReference type="RuleBase" id="RU000354"/>
    </source>
</evidence>
<reference evidence="7 8" key="1">
    <citation type="submission" date="2024-04" db="EMBL/GenBank/DDBJ databases">
        <authorList>
            <person name="Rising A."/>
            <person name="Reimegard J."/>
            <person name="Sonavane S."/>
            <person name="Akerstrom W."/>
            <person name="Nylinder S."/>
            <person name="Hedman E."/>
            <person name="Kallberg Y."/>
        </authorList>
    </citation>
    <scope>NUCLEOTIDE SEQUENCE [LARGE SCALE GENOMIC DNA]</scope>
</reference>
<dbReference type="Proteomes" id="UP001497382">
    <property type="component" value="Unassembled WGS sequence"/>
</dbReference>
<feature type="chain" id="PRO_5043841857" description="TGF-beta family profile domain-containing protein" evidence="5">
    <location>
        <begin position="24"/>
        <end position="466"/>
    </location>
</feature>
<dbReference type="Gene3D" id="2.10.90.10">
    <property type="entry name" value="Cystine-knot cytokines"/>
    <property type="match status" value="1"/>
</dbReference>
<evidence type="ECO:0000256" key="1">
    <source>
        <dbReference type="ARBA" id="ARBA00004613"/>
    </source>
</evidence>
<dbReference type="GO" id="GO:0005615">
    <property type="term" value="C:extracellular space"/>
    <property type="evidence" value="ECO:0007669"/>
    <property type="project" value="TreeGrafter"/>
</dbReference>
<comment type="caution">
    <text evidence="7">The sequence shown here is derived from an EMBL/GenBank/DDBJ whole genome shotgun (WGS) entry which is preliminary data.</text>
</comment>
<keyword evidence="3" id="KW-0964">Secreted</keyword>
<dbReference type="PANTHER" id="PTHR11848">
    <property type="entry name" value="TGF-BETA FAMILY"/>
    <property type="match status" value="1"/>
</dbReference>
<dbReference type="GO" id="GO:0005125">
    <property type="term" value="F:cytokine activity"/>
    <property type="evidence" value="ECO:0007669"/>
    <property type="project" value="TreeGrafter"/>
</dbReference>
<dbReference type="GO" id="GO:0008083">
    <property type="term" value="F:growth factor activity"/>
    <property type="evidence" value="ECO:0007669"/>
    <property type="project" value="UniProtKB-KW"/>
</dbReference>
<keyword evidence="8" id="KW-1185">Reference proteome</keyword>
<dbReference type="AlphaFoldDB" id="A0AAV2ALB2"/>
<feature type="domain" description="TGF-beta family profile" evidence="6">
    <location>
        <begin position="234"/>
        <end position="282"/>
    </location>
</feature>
<evidence type="ECO:0000256" key="5">
    <source>
        <dbReference type="SAM" id="SignalP"/>
    </source>
</evidence>
<feature type="signal peptide" evidence="5">
    <location>
        <begin position="1"/>
        <end position="23"/>
    </location>
</feature>
<sequence>MATPVSAIFFACALLVLSIGVKSRPEGSLKLLPRPNLSTKTDQNELSDIRQQVIENFKSKVLRSLKMPQPPTGNFTNHFLSNKMIELLQEEEKEISRSEPKQNVIVHSSNSDFSCLRGNGTFCRKFDFNITSDLESIISVHAYFHKVLLNERLTLSVYDPDFLEDDPLIKLREDSEKIKTNPEWISFELPKKLALENEDNHLICSVEIEGSDISIDGEESPFLVITKHTEIIERKRREVEDVSSNENCTCCADNYHITLEDIGWSNWVHYPKSFNIRVCRGDILHIRIQNTISKALRKKGKIQEFSRISGICADTGTPDVGNFLGSSTRVVTGAFLGSFIPGLDPKPGPAIILESETDAVLGSTPRIALGSALGIPLGLDAALGSTFCILRGSAADTLGSTGITLGSLDCIILGSPTDTVLGSAPCIARGSVACIILGSEFCIILGSVPCNILGSTGPCKSLGSEA</sequence>
<protein>
    <recommendedName>
        <fullName evidence="6">TGF-beta family profile domain-containing protein</fullName>
    </recommendedName>
</protein>
<dbReference type="InterPro" id="IPR001839">
    <property type="entry name" value="TGF-b_C"/>
</dbReference>
<gene>
    <name evidence="7" type="ORF">LARSCL_LOCUS13317</name>
</gene>
<dbReference type="Gene3D" id="2.60.120.970">
    <property type="match status" value="1"/>
</dbReference>
<evidence type="ECO:0000313" key="7">
    <source>
        <dbReference type="EMBL" id="CAL1284755.1"/>
    </source>
</evidence>
<dbReference type="SUPFAM" id="SSF57501">
    <property type="entry name" value="Cystine-knot cytokines"/>
    <property type="match status" value="1"/>
</dbReference>
<dbReference type="EMBL" id="CAXIEN010000183">
    <property type="protein sequence ID" value="CAL1284755.1"/>
    <property type="molecule type" value="Genomic_DNA"/>
</dbReference>
<dbReference type="InterPro" id="IPR029034">
    <property type="entry name" value="Cystine-knot_cytokine"/>
</dbReference>
<evidence type="ECO:0000259" key="6">
    <source>
        <dbReference type="PROSITE" id="PS51362"/>
    </source>
</evidence>
<comment type="similarity">
    <text evidence="2 4">Belongs to the TGF-beta family.</text>
</comment>
<keyword evidence="4" id="KW-0339">Growth factor</keyword>
<evidence type="ECO:0000256" key="3">
    <source>
        <dbReference type="ARBA" id="ARBA00022525"/>
    </source>
</evidence>
<organism evidence="7 8">
    <name type="scientific">Larinioides sclopetarius</name>
    <dbReference type="NCBI Taxonomy" id="280406"/>
    <lineage>
        <taxon>Eukaryota</taxon>
        <taxon>Metazoa</taxon>
        <taxon>Ecdysozoa</taxon>
        <taxon>Arthropoda</taxon>
        <taxon>Chelicerata</taxon>
        <taxon>Arachnida</taxon>
        <taxon>Araneae</taxon>
        <taxon>Araneomorphae</taxon>
        <taxon>Entelegynae</taxon>
        <taxon>Araneoidea</taxon>
        <taxon>Araneidae</taxon>
        <taxon>Larinioides</taxon>
    </lineage>
</organism>